<organism evidence="5 6">
    <name type="scientific">Janthinobacterium fluminis</name>
    <dbReference type="NCBI Taxonomy" id="2987524"/>
    <lineage>
        <taxon>Bacteria</taxon>
        <taxon>Pseudomonadati</taxon>
        <taxon>Pseudomonadota</taxon>
        <taxon>Betaproteobacteria</taxon>
        <taxon>Burkholderiales</taxon>
        <taxon>Oxalobacteraceae</taxon>
        <taxon>Janthinobacterium</taxon>
    </lineage>
</organism>
<evidence type="ECO:0000313" key="6">
    <source>
        <dbReference type="Proteomes" id="UP001221208"/>
    </source>
</evidence>
<dbReference type="EMBL" id="JAQQXR010000002">
    <property type="protein sequence ID" value="MDC8757460.1"/>
    <property type="molecule type" value="Genomic_DNA"/>
</dbReference>
<protein>
    <submittedName>
        <fullName evidence="5">GntR family transcriptional regulator</fullName>
    </submittedName>
</protein>
<sequence length="248" mass="27057">MMNAATPLVRQSVTSLYEQIAAQLRDEALSGLYDPSGKLPSEAQLCARFAVSRITVRLALQQLAQQGTVERKQGKGTYVAGRQVRHGLDAVRSFHDSLLMQGLKPEMRLLSRAVVALPAHLPARFGGQATHALLLERLHLVDGEPIAFGASYLPRQLAALGWEETQRQPNYALLKSLDGHGVARADVAIGARLADRELASVLKVKTGSALLVMTRTSTLLNGDCCDYSVFYIRPERYEFVASCAFKPG</sequence>
<reference evidence="5 6" key="1">
    <citation type="submission" date="2022-10" db="EMBL/GenBank/DDBJ databases">
        <title>Janthinobacterium sp. hw3 Genome sequencing.</title>
        <authorList>
            <person name="Park S."/>
        </authorList>
    </citation>
    <scope>NUCLEOTIDE SEQUENCE [LARGE SCALE GENOMIC DNA]</scope>
    <source>
        <strain evidence="6">hw3</strain>
    </source>
</reference>
<dbReference type="InterPro" id="IPR011663">
    <property type="entry name" value="UTRA"/>
</dbReference>
<dbReference type="Pfam" id="PF07702">
    <property type="entry name" value="UTRA"/>
    <property type="match status" value="1"/>
</dbReference>
<keyword evidence="6" id="KW-1185">Reference proteome</keyword>
<proteinExistence type="predicted"/>
<dbReference type="InterPro" id="IPR028978">
    <property type="entry name" value="Chorismate_lyase_/UTRA_dom_sf"/>
</dbReference>
<evidence type="ECO:0000256" key="2">
    <source>
        <dbReference type="ARBA" id="ARBA00023125"/>
    </source>
</evidence>
<dbReference type="PRINTS" id="PR00035">
    <property type="entry name" value="HTHGNTR"/>
</dbReference>
<dbReference type="Pfam" id="PF00392">
    <property type="entry name" value="GntR"/>
    <property type="match status" value="1"/>
</dbReference>
<dbReference type="InterPro" id="IPR036388">
    <property type="entry name" value="WH-like_DNA-bd_sf"/>
</dbReference>
<dbReference type="Gene3D" id="1.10.10.10">
    <property type="entry name" value="Winged helix-like DNA-binding domain superfamily/Winged helix DNA-binding domain"/>
    <property type="match status" value="1"/>
</dbReference>
<dbReference type="SUPFAM" id="SSF64288">
    <property type="entry name" value="Chorismate lyase-like"/>
    <property type="match status" value="1"/>
</dbReference>
<dbReference type="RefSeq" id="WP_273670135.1">
    <property type="nucleotide sequence ID" value="NZ_JAQQXR010000002.1"/>
</dbReference>
<dbReference type="PANTHER" id="PTHR44846:SF1">
    <property type="entry name" value="MANNOSYL-D-GLYCERATE TRANSPORT_METABOLISM SYSTEM REPRESSOR MNGR-RELATED"/>
    <property type="match status" value="1"/>
</dbReference>
<comment type="caution">
    <text evidence="5">The sequence shown here is derived from an EMBL/GenBank/DDBJ whole genome shotgun (WGS) entry which is preliminary data.</text>
</comment>
<dbReference type="Gene3D" id="3.40.1410.10">
    <property type="entry name" value="Chorismate lyase-like"/>
    <property type="match status" value="1"/>
</dbReference>
<feature type="domain" description="HTH gntR-type" evidence="4">
    <location>
        <begin position="14"/>
        <end position="82"/>
    </location>
</feature>
<gene>
    <name evidence="5" type="ORF">OIK44_07655</name>
</gene>
<accession>A0ABT5JXI9</accession>
<name>A0ABT5JXI9_9BURK</name>
<keyword evidence="1" id="KW-0805">Transcription regulation</keyword>
<dbReference type="SMART" id="SM00345">
    <property type="entry name" value="HTH_GNTR"/>
    <property type="match status" value="1"/>
</dbReference>
<evidence type="ECO:0000256" key="1">
    <source>
        <dbReference type="ARBA" id="ARBA00023015"/>
    </source>
</evidence>
<evidence type="ECO:0000313" key="5">
    <source>
        <dbReference type="EMBL" id="MDC8757460.1"/>
    </source>
</evidence>
<dbReference type="PANTHER" id="PTHR44846">
    <property type="entry name" value="MANNOSYL-D-GLYCERATE TRANSPORT/METABOLISM SYSTEM REPRESSOR MNGR-RELATED"/>
    <property type="match status" value="1"/>
</dbReference>
<keyword evidence="3" id="KW-0804">Transcription</keyword>
<dbReference type="CDD" id="cd07377">
    <property type="entry name" value="WHTH_GntR"/>
    <property type="match status" value="1"/>
</dbReference>
<dbReference type="SMART" id="SM00866">
    <property type="entry name" value="UTRA"/>
    <property type="match status" value="1"/>
</dbReference>
<dbReference type="InterPro" id="IPR050679">
    <property type="entry name" value="Bact_HTH_transcr_reg"/>
</dbReference>
<keyword evidence="2" id="KW-0238">DNA-binding</keyword>
<dbReference type="PROSITE" id="PS50949">
    <property type="entry name" value="HTH_GNTR"/>
    <property type="match status" value="1"/>
</dbReference>
<evidence type="ECO:0000259" key="4">
    <source>
        <dbReference type="PROSITE" id="PS50949"/>
    </source>
</evidence>
<dbReference type="InterPro" id="IPR036390">
    <property type="entry name" value="WH_DNA-bd_sf"/>
</dbReference>
<evidence type="ECO:0000256" key="3">
    <source>
        <dbReference type="ARBA" id="ARBA00023163"/>
    </source>
</evidence>
<dbReference type="InterPro" id="IPR000524">
    <property type="entry name" value="Tscrpt_reg_HTH_GntR"/>
</dbReference>
<dbReference type="SUPFAM" id="SSF46785">
    <property type="entry name" value="Winged helix' DNA-binding domain"/>
    <property type="match status" value="1"/>
</dbReference>
<dbReference type="Proteomes" id="UP001221208">
    <property type="component" value="Unassembled WGS sequence"/>
</dbReference>